<reference evidence="1 2" key="1">
    <citation type="journal article" date="2014" name="Appl. Microbiol. Biotechnol.">
        <title>Transformable facultative thermophile Geobacillus stearothermophilus NUB3621 as a host strain for metabolic engineering.</title>
        <authorList>
            <person name="Blanchard K."/>
            <person name="Robic S."/>
            <person name="Matsumura I."/>
        </authorList>
    </citation>
    <scope>NUCLEOTIDE SEQUENCE [LARGE SCALE GENOMIC DNA]</scope>
    <source>
        <strain evidence="1 2">NUB3621</strain>
    </source>
</reference>
<proteinExistence type="predicted"/>
<dbReference type="EMBL" id="AOTZ01000004">
    <property type="protein sequence ID" value="EZP77578.1"/>
    <property type="molecule type" value="Genomic_DNA"/>
</dbReference>
<accession>A0ABC9VGE5</accession>
<name>A0ABC9VGE5_9BACL</name>
<dbReference type="RefSeq" id="WP_043904677.1">
    <property type="nucleotide sequence ID" value="NZ_CM002692.1"/>
</dbReference>
<evidence type="ECO:0000313" key="2">
    <source>
        <dbReference type="Proteomes" id="UP000023566"/>
    </source>
</evidence>
<evidence type="ECO:0000313" key="1">
    <source>
        <dbReference type="EMBL" id="EZP77578.1"/>
    </source>
</evidence>
<keyword evidence="2" id="KW-1185">Reference proteome</keyword>
<comment type="caution">
    <text evidence="1">The sequence shown here is derived from an EMBL/GenBank/DDBJ whole genome shotgun (WGS) entry which is preliminary data.</text>
</comment>
<protein>
    <submittedName>
        <fullName evidence="1">Uncharacterized protein</fullName>
    </submittedName>
</protein>
<organism evidence="1 2">
    <name type="scientific">Parageobacillus genomosp. 1</name>
    <dbReference type="NCBI Taxonomy" id="1295642"/>
    <lineage>
        <taxon>Bacteria</taxon>
        <taxon>Bacillati</taxon>
        <taxon>Bacillota</taxon>
        <taxon>Bacilli</taxon>
        <taxon>Bacillales</taxon>
        <taxon>Anoxybacillaceae</taxon>
        <taxon>Parageobacillus</taxon>
    </lineage>
</organism>
<gene>
    <name evidence="1" type="ORF">H839_08094</name>
</gene>
<dbReference type="Proteomes" id="UP000023566">
    <property type="component" value="Chromosome"/>
</dbReference>
<sequence>MEPVKLTPKQAETFQKVVEIVNQEPSLWPLLTQILRNGYEIEEPFKVGDWVVWLGDICEIVRFQCDTPMKDDGRCYLTLKRLADGEEFYNTPREDVRLATEKEIAAEKERRRWAAIGREVGEYHAGDFVRHKRYGIDMVEFVDVENGPYLRGLKRCVDDNEIELICPVEHRFDVKGDDDESA</sequence>
<dbReference type="AlphaFoldDB" id="A0ABC9VGE5"/>